<protein>
    <submittedName>
        <fullName evidence="4">Tapasin-related -like</fullName>
    </submittedName>
</protein>
<dbReference type="SMART" id="SM00407">
    <property type="entry name" value="IGc1"/>
    <property type="match status" value="1"/>
</dbReference>
<proteinExistence type="predicted"/>
<keyword evidence="2" id="KW-0812">Transmembrane</keyword>
<evidence type="ECO:0000313" key="4">
    <source>
        <dbReference type="EMBL" id="CAH2219803.1"/>
    </source>
</evidence>
<evidence type="ECO:0000313" key="5">
    <source>
        <dbReference type="Proteomes" id="UP001295444"/>
    </source>
</evidence>
<keyword evidence="2" id="KW-0472">Membrane</keyword>
<sequence>MQKDKLPKGDASILVRNVDLENQGVYSCSVTVNSLYGYQKIHLDIVESPVVHVNAESLVLEEGEEKKLLCAASHYYPLDVDIEWLREDHRQSFLPIRIQNIMHSSHKHNIDGTYSISGFFMFKATPKDNGVTFTCRVEHLSLTHAIRKSVMITVTGSSRWSLEDWPLLALIAMFIVILLYLAKYLYTGTNSSKPKPY</sequence>
<gene>
    <name evidence="4" type="ORF">PECUL_23A022102</name>
</gene>
<dbReference type="PROSITE" id="PS50835">
    <property type="entry name" value="IG_LIKE"/>
    <property type="match status" value="1"/>
</dbReference>
<dbReference type="AlphaFoldDB" id="A0AAD1R014"/>
<dbReference type="InterPro" id="IPR050380">
    <property type="entry name" value="Immune_Resp_Modulators"/>
</dbReference>
<dbReference type="InterPro" id="IPR036179">
    <property type="entry name" value="Ig-like_dom_sf"/>
</dbReference>
<dbReference type="InterPro" id="IPR003597">
    <property type="entry name" value="Ig_C1-set"/>
</dbReference>
<dbReference type="InterPro" id="IPR007110">
    <property type="entry name" value="Ig-like_dom"/>
</dbReference>
<dbReference type="PANTHER" id="PTHR23411">
    <property type="entry name" value="TAPASIN"/>
    <property type="match status" value="1"/>
</dbReference>
<feature type="transmembrane region" description="Helical" evidence="2">
    <location>
        <begin position="167"/>
        <end position="186"/>
    </location>
</feature>
<dbReference type="SUPFAM" id="SSF48726">
    <property type="entry name" value="Immunoglobulin"/>
    <property type="match status" value="1"/>
</dbReference>
<dbReference type="PROSITE" id="PS00290">
    <property type="entry name" value="IG_MHC"/>
    <property type="match status" value="1"/>
</dbReference>
<evidence type="ECO:0000259" key="3">
    <source>
        <dbReference type="PROSITE" id="PS50835"/>
    </source>
</evidence>
<dbReference type="InterPro" id="IPR003006">
    <property type="entry name" value="Ig/MHC_CS"/>
</dbReference>
<keyword evidence="1" id="KW-0393">Immunoglobulin domain</keyword>
<accession>A0AAD1R014</accession>
<evidence type="ECO:0000256" key="2">
    <source>
        <dbReference type="SAM" id="Phobius"/>
    </source>
</evidence>
<keyword evidence="2" id="KW-1133">Transmembrane helix</keyword>
<feature type="domain" description="Ig-like" evidence="3">
    <location>
        <begin position="49"/>
        <end position="153"/>
    </location>
</feature>
<reference evidence="4" key="1">
    <citation type="submission" date="2022-03" db="EMBL/GenBank/DDBJ databases">
        <authorList>
            <person name="Alioto T."/>
            <person name="Alioto T."/>
            <person name="Gomez Garrido J."/>
        </authorList>
    </citation>
    <scope>NUCLEOTIDE SEQUENCE</scope>
</reference>
<dbReference type="Proteomes" id="UP001295444">
    <property type="component" value="Chromosome 01"/>
</dbReference>
<organism evidence="4 5">
    <name type="scientific">Pelobates cultripes</name>
    <name type="common">Western spadefoot toad</name>
    <dbReference type="NCBI Taxonomy" id="61616"/>
    <lineage>
        <taxon>Eukaryota</taxon>
        <taxon>Metazoa</taxon>
        <taxon>Chordata</taxon>
        <taxon>Craniata</taxon>
        <taxon>Vertebrata</taxon>
        <taxon>Euteleostomi</taxon>
        <taxon>Amphibia</taxon>
        <taxon>Batrachia</taxon>
        <taxon>Anura</taxon>
        <taxon>Pelobatoidea</taxon>
        <taxon>Pelobatidae</taxon>
        <taxon>Pelobates</taxon>
    </lineage>
</organism>
<dbReference type="Gene3D" id="2.60.40.10">
    <property type="entry name" value="Immunoglobulins"/>
    <property type="match status" value="2"/>
</dbReference>
<keyword evidence="5" id="KW-1185">Reference proteome</keyword>
<name>A0AAD1R014_PELCU</name>
<evidence type="ECO:0000256" key="1">
    <source>
        <dbReference type="ARBA" id="ARBA00023319"/>
    </source>
</evidence>
<dbReference type="Pfam" id="PF07654">
    <property type="entry name" value="C1-set"/>
    <property type="match status" value="1"/>
</dbReference>
<dbReference type="InterPro" id="IPR013783">
    <property type="entry name" value="Ig-like_fold"/>
</dbReference>
<dbReference type="EMBL" id="OW240912">
    <property type="protein sequence ID" value="CAH2219803.1"/>
    <property type="molecule type" value="Genomic_DNA"/>
</dbReference>